<reference evidence="2 3" key="1">
    <citation type="submission" date="2020-08" db="EMBL/GenBank/DDBJ databases">
        <authorList>
            <person name="Hejnol A."/>
        </authorList>
    </citation>
    <scope>NUCLEOTIDE SEQUENCE [LARGE SCALE GENOMIC DNA]</scope>
</reference>
<evidence type="ECO:0000256" key="1">
    <source>
        <dbReference type="SAM" id="MobiDB-lite"/>
    </source>
</evidence>
<protein>
    <submittedName>
        <fullName evidence="2">Uncharacterized protein</fullName>
    </submittedName>
</protein>
<organism evidence="2 3">
    <name type="scientific">Dimorphilus gyrociliatus</name>
    <dbReference type="NCBI Taxonomy" id="2664684"/>
    <lineage>
        <taxon>Eukaryota</taxon>
        <taxon>Metazoa</taxon>
        <taxon>Spiralia</taxon>
        <taxon>Lophotrochozoa</taxon>
        <taxon>Annelida</taxon>
        <taxon>Polychaeta</taxon>
        <taxon>Polychaeta incertae sedis</taxon>
        <taxon>Dinophilidae</taxon>
        <taxon>Dimorphilus</taxon>
    </lineage>
</organism>
<evidence type="ECO:0000313" key="3">
    <source>
        <dbReference type="Proteomes" id="UP000549394"/>
    </source>
</evidence>
<comment type="caution">
    <text evidence="2">The sequence shown here is derived from an EMBL/GenBank/DDBJ whole genome shotgun (WGS) entry which is preliminary data.</text>
</comment>
<dbReference type="Proteomes" id="UP000549394">
    <property type="component" value="Unassembled WGS sequence"/>
</dbReference>
<accession>A0A7I8WCW1</accession>
<feature type="compositionally biased region" description="Low complexity" evidence="1">
    <location>
        <begin position="15"/>
        <end position="29"/>
    </location>
</feature>
<feature type="compositionally biased region" description="Acidic residues" evidence="1">
    <location>
        <begin position="30"/>
        <end position="47"/>
    </location>
</feature>
<evidence type="ECO:0000313" key="2">
    <source>
        <dbReference type="EMBL" id="CAD5126006.1"/>
    </source>
</evidence>
<gene>
    <name evidence="2" type="ORF">DGYR_LOCUS13294</name>
</gene>
<dbReference type="EMBL" id="CAJFCJ010000031">
    <property type="protein sequence ID" value="CAD5126006.1"/>
    <property type="molecule type" value="Genomic_DNA"/>
</dbReference>
<sequence length="207" mass="23337">MELTIISNDDEWSTDSGLFSSSSYKSSTNDDYDSTDYETAESGDDVESVYHSARSDSSLNDKSPKKNSSLSEALQRTARRMSEEHFLSENGPPAPFGLLRQWIVEGVVGGEQILKYIPRDCLIGRQLKVAAQFFHVMNASTRQMNHVTHFQGLLMTHRSNSCPDLLISRLRSVENVWPSTINSSISNKLKRTSQLDTDSLTWPNNIW</sequence>
<keyword evidence="3" id="KW-1185">Reference proteome</keyword>
<dbReference type="AlphaFoldDB" id="A0A7I8WCW1"/>
<proteinExistence type="predicted"/>
<feature type="compositionally biased region" description="Polar residues" evidence="1">
    <location>
        <begin position="55"/>
        <end position="74"/>
    </location>
</feature>
<feature type="region of interest" description="Disordered" evidence="1">
    <location>
        <begin position="1"/>
        <end position="75"/>
    </location>
</feature>
<name>A0A7I8WCW1_9ANNE</name>